<dbReference type="AlphaFoldDB" id="A0A7J6V2S9"/>
<reference evidence="1 2" key="1">
    <citation type="submission" date="2020-06" db="EMBL/GenBank/DDBJ databases">
        <title>Transcriptomic and genomic resources for Thalictrum thalictroides and T. hernandezii: Facilitating candidate gene discovery in an emerging model plant lineage.</title>
        <authorList>
            <person name="Arias T."/>
            <person name="Riano-Pachon D.M."/>
            <person name="Di Stilio V.S."/>
        </authorList>
    </citation>
    <scope>NUCLEOTIDE SEQUENCE [LARGE SCALE GENOMIC DNA]</scope>
    <source>
        <strain evidence="2">cv. WT478/WT964</strain>
        <tissue evidence="1">Leaves</tissue>
    </source>
</reference>
<evidence type="ECO:0000313" key="1">
    <source>
        <dbReference type="EMBL" id="KAF5178570.1"/>
    </source>
</evidence>
<keyword evidence="2" id="KW-1185">Reference proteome</keyword>
<name>A0A7J6V2S9_THATH</name>
<accession>A0A7J6V2S9</accession>
<comment type="caution">
    <text evidence="1">The sequence shown here is derived from an EMBL/GenBank/DDBJ whole genome shotgun (WGS) entry which is preliminary data.</text>
</comment>
<proteinExistence type="predicted"/>
<protein>
    <submittedName>
        <fullName evidence="1">Uncharacterized protein</fullName>
    </submittedName>
</protein>
<dbReference type="EMBL" id="JABWDY010039924">
    <property type="protein sequence ID" value="KAF5178570.1"/>
    <property type="molecule type" value="Genomic_DNA"/>
</dbReference>
<gene>
    <name evidence="1" type="ORF">FRX31_031844</name>
</gene>
<organism evidence="1 2">
    <name type="scientific">Thalictrum thalictroides</name>
    <name type="common">Rue-anemone</name>
    <name type="synonym">Anemone thalictroides</name>
    <dbReference type="NCBI Taxonomy" id="46969"/>
    <lineage>
        <taxon>Eukaryota</taxon>
        <taxon>Viridiplantae</taxon>
        <taxon>Streptophyta</taxon>
        <taxon>Embryophyta</taxon>
        <taxon>Tracheophyta</taxon>
        <taxon>Spermatophyta</taxon>
        <taxon>Magnoliopsida</taxon>
        <taxon>Ranunculales</taxon>
        <taxon>Ranunculaceae</taxon>
        <taxon>Thalictroideae</taxon>
        <taxon>Thalictrum</taxon>
    </lineage>
</organism>
<dbReference type="Proteomes" id="UP000554482">
    <property type="component" value="Unassembled WGS sequence"/>
</dbReference>
<evidence type="ECO:0000313" key="2">
    <source>
        <dbReference type="Proteomes" id="UP000554482"/>
    </source>
</evidence>
<sequence length="99" mass="11308">MVEGMKLQKKEPEKKLVPQVFKVDEELMKDVEQAARKVLEANNITIPGKEVLLERCFKLAPPPPNSIRELISKFPTIKVADWFHHCEGDDEPVGMIDLI</sequence>